<sequence>MKYLKIGYSKNYLFCIERTDWVEYGIRNRQEVAQAEQKPAQARYKFMLAYLRLVKESGLGLETVFAE</sequence>
<name>F0EWV4_9NEIS</name>
<dbReference type="EMBL" id="AEWV01000006">
    <property type="protein sequence ID" value="EGC18185.1"/>
    <property type="molecule type" value="Genomic_DNA"/>
</dbReference>
<dbReference type="STRING" id="888741.HMPREF9098_0334"/>
<accession>F0EWV4</accession>
<dbReference type="AlphaFoldDB" id="F0EWV4"/>
<gene>
    <name evidence="1" type="ORF">HMPREF9098_0334</name>
</gene>
<evidence type="ECO:0000313" key="2">
    <source>
        <dbReference type="Proteomes" id="UP000004088"/>
    </source>
</evidence>
<evidence type="ECO:0000313" key="1">
    <source>
        <dbReference type="EMBL" id="EGC18185.1"/>
    </source>
</evidence>
<keyword evidence="2" id="KW-1185">Reference proteome</keyword>
<comment type="caution">
    <text evidence="1">The sequence shown here is derived from an EMBL/GenBank/DDBJ whole genome shotgun (WGS) entry which is preliminary data.</text>
</comment>
<dbReference type="HOGENOM" id="CLU_2806729_0_0_4"/>
<protein>
    <submittedName>
        <fullName evidence="1">Uncharacterized protein</fullName>
    </submittedName>
</protein>
<proteinExistence type="predicted"/>
<reference evidence="1 2" key="1">
    <citation type="submission" date="2011-01" db="EMBL/GenBank/DDBJ databases">
        <authorList>
            <person name="Muzny D."/>
            <person name="Qin X."/>
            <person name="Deng J."/>
            <person name="Jiang H."/>
            <person name="Liu Y."/>
            <person name="Qu J."/>
            <person name="Song X.-Z."/>
            <person name="Zhang L."/>
            <person name="Thornton R."/>
            <person name="Coyle M."/>
            <person name="Francisco L."/>
            <person name="Jackson L."/>
            <person name="Javaid M."/>
            <person name="Korchina V."/>
            <person name="Kovar C."/>
            <person name="Mata R."/>
            <person name="Mathew T."/>
            <person name="Ngo R."/>
            <person name="Nguyen L."/>
            <person name="Nguyen N."/>
            <person name="Okwuonu G."/>
            <person name="Ongeri F."/>
            <person name="Pham C."/>
            <person name="Simmons D."/>
            <person name="Wilczek-Boney K."/>
            <person name="Hale W."/>
            <person name="Jakkamsetti A."/>
            <person name="Pham P."/>
            <person name="Ruth R."/>
            <person name="San Lucas F."/>
            <person name="Warren J."/>
            <person name="Zhang J."/>
            <person name="Zhao Z."/>
            <person name="Zhou C."/>
            <person name="Zhu D."/>
            <person name="Lee S."/>
            <person name="Bess C."/>
            <person name="Blankenburg K."/>
            <person name="Forbes L."/>
            <person name="Fu Q."/>
            <person name="Gubbala S."/>
            <person name="Hirani K."/>
            <person name="Jayaseelan J.C."/>
            <person name="Lara F."/>
            <person name="Munidasa M."/>
            <person name="Palculict T."/>
            <person name="Patil S."/>
            <person name="Pu L.-L."/>
            <person name="Saada N."/>
            <person name="Tang L."/>
            <person name="Weissenberger G."/>
            <person name="Zhu Y."/>
            <person name="Hemphill L."/>
            <person name="Shang Y."/>
            <person name="Youmans B."/>
            <person name="Ayvaz T."/>
            <person name="Ross M."/>
            <person name="Santibanez J."/>
            <person name="Aqrawi P."/>
            <person name="Gross S."/>
            <person name="Joshi V."/>
            <person name="Fowler G."/>
            <person name="Nazareth L."/>
            <person name="Reid J."/>
            <person name="Worley K."/>
            <person name="Petrosino J."/>
            <person name="Highlander S."/>
            <person name="Gibbs R."/>
        </authorList>
    </citation>
    <scope>NUCLEOTIDE SEQUENCE [LARGE SCALE GENOMIC DNA]</scope>
    <source>
        <strain evidence="1 2">ATCC 33394</strain>
    </source>
</reference>
<organism evidence="1 2">
    <name type="scientific">Kingella denitrificans ATCC 33394</name>
    <dbReference type="NCBI Taxonomy" id="888741"/>
    <lineage>
        <taxon>Bacteria</taxon>
        <taxon>Pseudomonadati</taxon>
        <taxon>Pseudomonadota</taxon>
        <taxon>Betaproteobacteria</taxon>
        <taxon>Neisseriales</taxon>
        <taxon>Neisseriaceae</taxon>
        <taxon>Kingella</taxon>
    </lineage>
</organism>
<dbReference type="Proteomes" id="UP000004088">
    <property type="component" value="Unassembled WGS sequence"/>
</dbReference>